<feature type="compositionally biased region" description="Polar residues" evidence="1">
    <location>
        <begin position="405"/>
        <end position="417"/>
    </location>
</feature>
<feature type="compositionally biased region" description="Low complexity" evidence="1">
    <location>
        <begin position="804"/>
        <end position="814"/>
    </location>
</feature>
<feature type="compositionally biased region" description="Basic and acidic residues" evidence="1">
    <location>
        <begin position="774"/>
        <end position="793"/>
    </location>
</feature>
<feature type="region of interest" description="Disordered" evidence="1">
    <location>
        <begin position="290"/>
        <end position="387"/>
    </location>
</feature>
<feature type="region of interest" description="Disordered" evidence="1">
    <location>
        <begin position="38"/>
        <end position="143"/>
    </location>
</feature>
<protein>
    <submittedName>
        <fullName evidence="2">Uncharacterized protein</fullName>
    </submittedName>
</protein>
<feature type="compositionally biased region" description="Low complexity" evidence="1">
    <location>
        <begin position="1197"/>
        <end position="1212"/>
    </location>
</feature>
<feature type="compositionally biased region" description="Basic and acidic residues" evidence="1">
    <location>
        <begin position="990"/>
        <end position="1030"/>
    </location>
</feature>
<feature type="region of interest" description="Disordered" evidence="1">
    <location>
        <begin position="754"/>
        <end position="853"/>
    </location>
</feature>
<feature type="compositionally biased region" description="Basic and acidic residues" evidence="1">
    <location>
        <begin position="38"/>
        <end position="58"/>
    </location>
</feature>
<proteinExistence type="predicted"/>
<feature type="compositionally biased region" description="Low complexity" evidence="1">
    <location>
        <begin position="290"/>
        <end position="308"/>
    </location>
</feature>
<sequence length="1266" mass="141864">MEKKDDKSTTNPKVAEASAGLEKLTVSKKKKLKFVKVDPKELNIVIDDGRGRDTDFRNNNKLNHAKSQESRKHQDKGAGGFSRHSNPSRGEGAPSRNMSRGSSKHPSASSNYKADFEVNEDSTQQHKKNKRETNKTNTTTVSQQNTNDKEFKNNLMWEGDSANAKKSRNQWKNLEVNNITNKTRDRLMIKPVNNTGSLIKESGDVDSRTTTASILDSSLYQNTYDSKTRNFVDGGNQMFNASSTLSETATELTTRDDKLFSNEALYAPSSTPNYSYPTTSGPSYAAMTTASNNANNATPSTGPNNSPSVYSTNSFMAATTHGYSSITNTPPSQQQSNNSVYSSSINSYSSFPQQSSNSYGQEDSNNTLNNNYSPQNLYQQQQQQPTSVNVNYSTNSYVYPQTSVANSVNPNVSTNKYPSYGVDMKNHLEPKSSLEPKSTVEHPPYVDYPSYMGTQYQESLLKDVKTPADPIGHFEFRNTLDIAPMIPMDSYMTNYMQPGPPPQSTSDYKMLYWNNVPMPNILHAPPPQPPPPHSAMYKYPSHIPYDMQPTSQAAQKPFMKLNDSTASTDTSAYMSPTHVRVIPTAHRYPMDTNTTNKIPLGYTEPQSANLQSSLNEYQRYQNERHHFSDFGTFQTPPLGSSVQHNYPTNDTFGTSVPDLPTRIHQQTNPVHPYFNNTEDSVAQRYGAPNKRAITGGSNQRTPHYQHYSRHEDKDAPKPPVPHTSGNIFVNHNYPPPTVLPQPDIKLKKVVTTTVATSSSTSTTTAPASLTKPIEPSEKRPIETPTKEPDQEVHNKKHVKSPVKSNNANQQQQSNEKLQKTGAGGERQRERGGDNGRHHNHHHQQHQQGPPQFQNNMIKTIDFNQFHNNVMKNHPGHNKNFRPHNKAFGDSKNKEFKVTKIMQRPVDENKDEIAKLPIPLGVSKTEEKKSDEKKVEDENNAKDNKTPNSTKKTNKQENVQILSPAKKANKESTLDFDKVATTDEFKNATKVTDNKTKSKDDKENKPDEKSKDASKDISKTNKKDEGVKDNKQQQQQQQRRKFNNNFSYSSKYQRHPYHNNGGDYHYVPMYDGNVNKFNKFNGGNNRYPPPRYYDFDIIDPRSCYFPGGGPPYQQYGGGGGPPMYNNLYNGNNYVNNKKQKKDSINEQAKPIPGDKKQSSEENKSSKKQQGADESKKSSNKKIKFKGPEILNESSSLATSSDVTTPTVIPTTTDNSNNPSSILKKSKTNEDKDCKVKDEKKKKAAVVGSEEFDEREPSSIQVSAGQTS</sequence>
<feature type="region of interest" description="Disordered" evidence="1">
    <location>
        <begin position="1"/>
        <end position="21"/>
    </location>
</feature>
<organism evidence="2">
    <name type="scientific">Cacopsylla melanoneura</name>
    <dbReference type="NCBI Taxonomy" id="428564"/>
    <lineage>
        <taxon>Eukaryota</taxon>
        <taxon>Metazoa</taxon>
        <taxon>Ecdysozoa</taxon>
        <taxon>Arthropoda</taxon>
        <taxon>Hexapoda</taxon>
        <taxon>Insecta</taxon>
        <taxon>Pterygota</taxon>
        <taxon>Neoptera</taxon>
        <taxon>Paraneoptera</taxon>
        <taxon>Hemiptera</taxon>
        <taxon>Sternorrhyncha</taxon>
        <taxon>Psylloidea</taxon>
        <taxon>Psyllidae</taxon>
        <taxon>Psyllinae</taxon>
        <taxon>Cacopsylla</taxon>
    </lineage>
</organism>
<feature type="region of interest" description="Disordered" evidence="1">
    <location>
        <begin position="990"/>
        <end position="1059"/>
    </location>
</feature>
<evidence type="ECO:0000313" key="2">
    <source>
        <dbReference type="EMBL" id="CAG6678621.1"/>
    </source>
</evidence>
<feature type="region of interest" description="Disordered" evidence="1">
    <location>
        <begin position="1129"/>
        <end position="1266"/>
    </location>
</feature>
<evidence type="ECO:0000256" key="1">
    <source>
        <dbReference type="SAM" id="MobiDB-lite"/>
    </source>
</evidence>
<dbReference type="EMBL" id="HBUF01246502">
    <property type="protein sequence ID" value="CAG6678621.1"/>
    <property type="molecule type" value="Transcribed_RNA"/>
</dbReference>
<feature type="compositionally biased region" description="Basic and acidic residues" evidence="1">
    <location>
        <begin position="424"/>
        <end position="440"/>
    </location>
</feature>
<dbReference type="AlphaFoldDB" id="A0A8D8SYQ6"/>
<feature type="compositionally biased region" description="Basic and acidic residues" evidence="1">
    <location>
        <begin position="1225"/>
        <end position="1239"/>
    </location>
</feature>
<feature type="compositionally biased region" description="Basic and acidic residues" evidence="1">
    <location>
        <begin position="923"/>
        <end position="944"/>
    </location>
</feature>
<feature type="compositionally biased region" description="Low complexity" evidence="1">
    <location>
        <begin position="368"/>
        <end position="387"/>
    </location>
</feature>
<feature type="compositionally biased region" description="Polar residues" evidence="1">
    <location>
        <begin position="96"/>
        <end position="112"/>
    </location>
</feature>
<reference evidence="2" key="1">
    <citation type="submission" date="2021-05" db="EMBL/GenBank/DDBJ databases">
        <authorList>
            <person name="Alioto T."/>
            <person name="Alioto T."/>
            <person name="Gomez Garrido J."/>
        </authorList>
    </citation>
    <scope>NUCLEOTIDE SEQUENCE</scope>
</reference>
<feature type="compositionally biased region" description="Polar residues" evidence="1">
    <location>
        <begin position="309"/>
        <end position="327"/>
    </location>
</feature>
<feature type="region of interest" description="Disordered" evidence="1">
    <location>
        <begin position="689"/>
        <end position="725"/>
    </location>
</feature>
<feature type="compositionally biased region" description="Basic and acidic residues" evidence="1">
    <location>
        <begin position="825"/>
        <end position="836"/>
    </location>
</feature>
<feature type="compositionally biased region" description="Polar residues" evidence="1">
    <location>
        <begin position="1256"/>
        <end position="1266"/>
    </location>
</feature>
<feature type="region of interest" description="Disordered" evidence="1">
    <location>
        <begin position="405"/>
        <end position="442"/>
    </location>
</feature>
<feature type="region of interest" description="Disordered" evidence="1">
    <location>
        <begin position="907"/>
        <end position="967"/>
    </location>
</feature>
<name>A0A8D8SYQ6_9HEMI</name>
<feature type="compositionally biased region" description="Low complexity" evidence="1">
    <location>
        <begin position="754"/>
        <end position="772"/>
    </location>
</feature>
<accession>A0A8D8SYQ6</accession>
<feature type="compositionally biased region" description="Low complexity" evidence="1">
    <location>
        <begin position="328"/>
        <end position="359"/>
    </location>
</feature>
<feature type="compositionally biased region" description="Basic and acidic residues" evidence="1">
    <location>
        <begin position="1151"/>
        <end position="1175"/>
    </location>
</feature>
<feature type="compositionally biased region" description="Basic and acidic residues" evidence="1">
    <location>
        <begin position="66"/>
        <end position="76"/>
    </location>
</feature>